<evidence type="ECO:0000256" key="3">
    <source>
        <dbReference type="ARBA" id="ARBA00012748"/>
    </source>
</evidence>
<evidence type="ECO:0000256" key="2">
    <source>
        <dbReference type="ARBA" id="ARBA00007970"/>
    </source>
</evidence>
<dbReference type="EMBL" id="JACHEZ010000004">
    <property type="protein sequence ID" value="MBB6029823.1"/>
    <property type="molecule type" value="Genomic_DNA"/>
</dbReference>
<evidence type="ECO:0000256" key="6">
    <source>
        <dbReference type="ARBA" id="ARBA00022679"/>
    </source>
</evidence>
<dbReference type="InterPro" id="IPR050106">
    <property type="entry name" value="HistidinolP_aminotransfase"/>
</dbReference>
<comment type="catalytic activity">
    <reaction evidence="9">
        <text>L-histidinol phosphate + 2-oxoglutarate = 3-(imidazol-4-yl)-2-oxopropyl phosphate + L-glutamate</text>
        <dbReference type="Rhea" id="RHEA:23744"/>
        <dbReference type="ChEBI" id="CHEBI:16810"/>
        <dbReference type="ChEBI" id="CHEBI:29985"/>
        <dbReference type="ChEBI" id="CHEBI:57766"/>
        <dbReference type="ChEBI" id="CHEBI:57980"/>
        <dbReference type="EC" id="2.6.1.9"/>
    </reaction>
</comment>
<name>A0ABR6P1D9_9DEIN</name>
<evidence type="ECO:0000259" key="10">
    <source>
        <dbReference type="Pfam" id="PF00155"/>
    </source>
</evidence>
<feature type="domain" description="Aminotransferase class I/classII large" evidence="10">
    <location>
        <begin position="18"/>
        <end position="310"/>
    </location>
</feature>
<dbReference type="PANTHER" id="PTHR43643">
    <property type="entry name" value="HISTIDINOL-PHOSPHATE AMINOTRANSFERASE 2"/>
    <property type="match status" value="1"/>
</dbReference>
<dbReference type="PANTHER" id="PTHR43643:SF6">
    <property type="entry name" value="HISTIDINOL-PHOSPHATE AMINOTRANSFERASE"/>
    <property type="match status" value="1"/>
</dbReference>
<dbReference type="InterPro" id="IPR015422">
    <property type="entry name" value="PyrdxlP-dep_Trfase_small"/>
</dbReference>
<accession>A0ABR6P1D9</accession>
<dbReference type="GO" id="GO:0004400">
    <property type="term" value="F:histidinol-phosphate transaminase activity"/>
    <property type="evidence" value="ECO:0007669"/>
    <property type="project" value="UniProtKB-EC"/>
</dbReference>
<keyword evidence="8" id="KW-0368">Histidine biosynthesis</keyword>
<comment type="caution">
    <text evidence="11">The sequence shown here is derived from an EMBL/GenBank/DDBJ whole genome shotgun (WGS) entry which is preliminary data.</text>
</comment>
<dbReference type="SUPFAM" id="SSF53383">
    <property type="entry name" value="PLP-dependent transferases"/>
    <property type="match status" value="1"/>
</dbReference>
<dbReference type="RefSeq" id="WP_307724371.1">
    <property type="nucleotide sequence ID" value="NZ_JACHEZ010000004.1"/>
</dbReference>
<keyword evidence="7" id="KW-0663">Pyridoxal phosphate</keyword>
<evidence type="ECO:0000313" key="11">
    <source>
        <dbReference type="EMBL" id="MBB6029823.1"/>
    </source>
</evidence>
<evidence type="ECO:0000256" key="1">
    <source>
        <dbReference type="ARBA" id="ARBA00005011"/>
    </source>
</evidence>
<evidence type="ECO:0000256" key="9">
    <source>
        <dbReference type="ARBA" id="ARBA00047481"/>
    </source>
</evidence>
<protein>
    <recommendedName>
        <fullName evidence="3">histidinol-phosphate transaminase</fullName>
        <ecNumber evidence="3">2.6.1.9</ecNumber>
    </recommendedName>
</protein>
<dbReference type="EC" id="2.6.1.9" evidence="3"/>
<dbReference type="CDD" id="cd00609">
    <property type="entry name" value="AAT_like"/>
    <property type="match status" value="1"/>
</dbReference>
<dbReference type="InterPro" id="IPR004839">
    <property type="entry name" value="Aminotransferase_I/II_large"/>
</dbReference>
<keyword evidence="12" id="KW-1185">Reference proteome</keyword>
<evidence type="ECO:0000256" key="4">
    <source>
        <dbReference type="ARBA" id="ARBA00022576"/>
    </source>
</evidence>
<keyword evidence="4 11" id="KW-0032">Aminotransferase</keyword>
<gene>
    <name evidence="11" type="ORF">HNQ05_001192</name>
</gene>
<dbReference type="InterPro" id="IPR015421">
    <property type="entry name" value="PyrdxlP-dep_Trfase_major"/>
</dbReference>
<evidence type="ECO:0000256" key="8">
    <source>
        <dbReference type="ARBA" id="ARBA00023102"/>
    </source>
</evidence>
<dbReference type="Pfam" id="PF00155">
    <property type="entry name" value="Aminotran_1_2"/>
    <property type="match status" value="1"/>
</dbReference>
<dbReference type="Gene3D" id="3.90.1150.10">
    <property type="entry name" value="Aspartate Aminotransferase, domain 1"/>
    <property type="match status" value="1"/>
</dbReference>
<evidence type="ECO:0000256" key="5">
    <source>
        <dbReference type="ARBA" id="ARBA00022605"/>
    </source>
</evidence>
<comment type="pathway">
    <text evidence="1">Amino-acid biosynthesis; L-histidine biosynthesis; L-histidine from 5-phospho-alpha-D-ribose 1-diphosphate: step 7/9.</text>
</comment>
<dbReference type="InterPro" id="IPR015424">
    <property type="entry name" value="PyrdxlP-dep_Trfase"/>
</dbReference>
<keyword evidence="5" id="KW-0028">Amino-acid biosynthesis</keyword>
<keyword evidence="6 11" id="KW-0808">Transferase</keyword>
<sequence>MGVVIFHGGPDGGPEPRFDFSSNANALGPNPVVLEAVRAADLSRYPDPAYTALRTRLGAWHGVPAGRVVVGAGASELIHRVVRVFGGPVLTLEPTFGEYAAAARAAGVEHLATYGPEAFLEALPGAGVAFLAQPDNPSGEVHEAAFLDEASRRAREGGARLVVDLAYAPLVEGDAPRPAEALQLHAPNKAHGLVGVRAGYLVLPPGLAAPLVEAAPSWVIGPAAVAFLEAQAGEAARAWVRSTRPRLWLWRRSLAASLRALGYEVREGAANFLMARLGAAAAGRLRRRSIRVRPLDDKGLPDWARLSAQPPAAQQALLRAAQESS</sequence>
<proteinExistence type="inferred from homology"/>
<dbReference type="Proteomes" id="UP000587579">
    <property type="component" value="Unassembled WGS sequence"/>
</dbReference>
<evidence type="ECO:0000313" key="12">
    <source>
        <dbReference type="Proteomes" id="UP000587579"/>
    </source>
</evidence>
<comment type="similarity">
    <text evidence="2">Belongs to the class-II pyridoxal-phosphate-dependent aminotransferase family. Histidinol-phosphate aminotransferase subfamily.</text>
</comment>
<evidence type="ECO:0000256" key="7">
    <source>
        <dbReference type="ARBA" id="ARBA00022898"/>
    </source>
</evidence>
<dbReference type="Gene3D" id="3.40.640.10">
    <property type="entry name" value="Type I PLP-dependent aspartate aminotransferase-like (Major domain)"/>
    <property type="match status" value="1"/>
</dbReference>
<organism evidence="11 12">
    <name type="scientific">Oceanithermus desulfurans</name>
    <dbReference type="NCBI Taxonomy" id="227924"/>
    <lineage>
        <taxon>Bacteria</taxon>
        <taxon>Thermotogati</taxon>
        <taxon>Deinococcota</taxon>
        <taxon>Deinococci</taxon>
        <taxon>Thermales</taxon>
        <taxon>Thermaceae</taxon>
        <taxon>Oceanithermus</taxon>
    </lineage>
</organism>
<reference evidence="11 12" key="1">
    <citation type="submission" date="2020-08" db="EMBL/GenBank/DDBJ databases">
        <title>Genomic Encyclopedia of Type Strains, Phase IV (KMG-IV): sequencing the most valuable type-strain genomes for metagenomic binning, comparative biology and taxonomic classification.</title>
        <authorList>
            <person name="Goeker M."/>
        </authorList>
    </citation>
    <scope>NUCLEOTIDE SEQUENCE [LARGE SCALE GENOMIC DNA]</scope>
    <source>
        <strain evidence="11 12">DSM 15757</strain>
    </source>
</reference>